<evidence type="ECO:0000313" key="1">
    <source>
        <dbReference type="EMBL" id="CDR95663.1"/>
    </source>
</evidence>
<dbReference type="GeneID" id="24564204"/>
<keyword evidence="2" id="KW-1185">Reference proteome</keyword>
<gene>
    <name evidence="1" type="ORF">BBBOND_0208170</name>
</gene>
<dbReference type="AlphaFoldDB" id="A0A061D521"/>
<name>A0A061D521_BABBI</name>
<protein>
    <submittedName>
        <fullName evidence="1">Uncharacterized protein</fullName>
    </submittedName>
</protein>
<dbReference type="KEGG" id="bbig:BBBOND_0208170"/>
<dbReference type="VEuPathDB" id="PiroplasmaDB:BBBOND_0208170"/>
<dbReference type="Proteomes" id="UP000033188">
    <property type="component" value="Chromosome 2"/>
</dbReference>
<accession>A0A061D521</accession>
<evidence type="ECO:0000313" key="2">
    <source>
        <dbReference type="Proteomes" id="UP000033188"/>
    </source>
</evidence>
<organism evidence="1 2">
    <name type="scientific">Babesia bigemina</name>
    <dbReference type="NCBI Taxonomy" id="5866"/>
    <lineage>
        <taxon>Eukaryota</taxon>
        <taxon>Sar</taxon>
        <taxon>Alveolata</taxon>
        <taxon>Apicomplexa</taxon>
        <taxon>Aconoidasida</taxon>
        <taxon>Piroplasmida</taxon>
        <taxon>Babesiidae</taxon>
        <taxon>Babesia</taxon>
    </lineage>
</organism>
<dbReference type="OrthoDB" id="37153at2759"/>
<proteinExistence type="predicted"/>
<sequence length="52" mass="5901">MGRGLRIGGSLKREGGVFVTFRGLVNRRSLQVILRIAIRCVLHRCVSQDIHR</sequence>
<dbReference type="EMBL" id="LK391708">
    <property type="protein sequence ID" value="CDR95663.1"/>
    <property type="molecule type" value="Genomic_DNA"/>
</dbReference>
<dbReference type="RefSeq" id="XP_012767849.1">
    <property type="nucleotide sequence ID" value="XM_012912395.1"/>
</dbReference>
<reference evidence="2" key="1">
    <citation type="submission" date="2014-06" db="EMBL/GenBank/DDBJ databases">
        <authorList>
            <person name="Aslett M."/>
            <person name="De Silva N."/>
        </authorList>
    </citation>
    <scope>NUCLEOTIDE SEQUENCE [LARGE SCALE GENOMIC DNA]</scope>
    <source>
        <strain evidence="2">Bond</strain>
    </source>
</reference>